<evidence type="ECO:0000313" key="2">
    <source>
        <dbReference type="EMBL" id="OGZ29933.1"/>
    </source>
</evidence>
<evidence type="ECO:0000313" key="3">
    <source>
        <dbReference type="Proteomes" id="UP000177486"/>
    </source>
</evidence>
<dbReference type="SUPFAM" id="SSF52980">
    <property type="entry name" value="Restriction endonuclease-like"/>
    <property type="match status" value="1"/>
</dbReference>
<dbReference type="AlphaFoldDB" id="A0A1G2EW14"/>
<comment type="caution">
    <text evidence="2">The sequence shown here is derived from an EMBL/GenBank/DDBJ whole genome shotgun (WGS) entry which is preliminary data.</text>
</comment>
<feature type="domain" description="PD-(D/E)XK endonuclease-like" evidence="1">
    <location>
        <begin position="96"/>
        <end position="242"/>
    </location>
</feature>
<dbReference type="EMBL" id="MHMQ01000031">
    <property type="protein sequence ID" value="OGZ29933.1"/>
    <property type="molecule type" value="Genomic_DNA"/>
</dbReference>
<dbReference type="InterPro" id="IPR038726">
    <property type="entry name" value="PDDEXK_AddAB-type"/>
</dbReference>
<dbReference type="Pfam" id="PF12705">
    <property type="entry name" value="PDDEXK_1"/>
    <property type="match status" value="1"/>
</dbReference>
<sequence>MKKKFVVKSRGLYAEDDEKPFKVSRSGIELFVECPRCFYLNNRLGIRRPSFPPFNINSAVDTLLKKEFDFHRAKKTAHPLMKKYGIDAVPYQHEMIDEWRENFKGIQYHHEPSNLLITGAVDDIWENKKGELIVVDYKSTAKNGEVGLDADWQMGYKRQMEVYQWLLRRLDFEVSDTGYFVYCNGRTDLEAFDGKIEFDISVLPYTGDDAWIEPVITELKKIISGDEIPQAGEDCEYCGYAQARVMHEQ</sequence>
<proteinExistence type="predicted"/>
<accession>A0A1G2EW14</accession>
<protein>
    <recommendedName>
        <fullName evidence="1">PD-(D/E)XK endonuclease-like domain-containing protein</fullName>
    </recommendedName>
</protein>
<name>A0A1G2EW14_9BACT</name>
<dbReference type="InterPro" id="IPR011604">
    <property type="entry name" value="PDDEXK-like_dom_sf"/>
</dbReference>
<reference evidence="2 3" key="1">
    <citation type="journal article" date="2016" name="Nat. Commun.">
        <title>Thousands of microbial genomes shed light on interconnected biogeochemical processes in an aquifer system.</title>
        <authorList>
            <person name="Anantharaman K."/>
            <person name="Brown C.T."/>
            <person name="Hug L.A."/>
            <person name="Sharon I."/>
            <person name="Castelle C.J."/>
            <person name="Probst A.J."/>
            <person name="Thomas B.C."/>
            <person name="Singh A."/>
            <person name="Wilkins M.J."/>
            <person name="Karaoz U."/>
            <person name="Brodie E.L."/>
            <person name="Williams K.H."/>
            <person name="Hubbard S.S."/>
            <person name="Banfield J.F."/>
        </authorList>
    </citation>
    <scope>NUCLEOTIDE SEQUENCE [LARGE SCALE GENOMIC DNA]</scope>
</reference>
<organism evidence="2 3">
    <name type="scientific">Candidatus Niyogibacteria bacterium RIFCSPLOWO2_01_FULL_45_48</name>
    <dbReference type="NCBI Taxonomy" id="1801724"/>
    <lineage>
        <taxon>Bacteria</taxon>
        <taxon>Candidatus Niyogiibacteriota</taxon>
    </lineage>
</organism>
<gene>
    <name evidence="2" type="ORF">A2931_01015</name>
</gene>
<dbReference type="Gene3D" id="3.90.320.10">
    <property type="match status" value="1"/>
</dbReference>
<dbReference type="InterPro" id="IPR011335">
    <property type="entry name" value="Restrct_endonuc-II-like"/>
</dbReference>
<dbReference type="Proteomes" id="UP000177486">
    <property type="component" value="Unassembled WGS sequence"/>
</dbReference>
<evidence type="ECO:0000259" key="1">
    <source>
        <dbReference type="Pfam" id="PF12705"/>
    </source>
</evidence>